<dbReference type="InterPro" id="IPR015943">
    <property type="entry name" value="WD40/YVTN_repeat-like_dom_sf"/>
</dbReference>
<dbReference type="AlphaFoldDB" id="A0A7H9AZP0"/>
<dbReference type="RefSeq" id="XP_037143558.1">
    <property type="nucleotide sequence ID" value="XM_037287663.1"/>
</dbReference>
<dbReference type="Pfam" id="PF00400">
    <property type="entry name" value="WD40"/>
    <property type="match status" value="4"/>
</dbReference>
<keyword evidence="7" id="KW-1185">Reference proteome</keyword>
<dbReference type="InterPro" id="IPR036322">
    <property type="entry name" value="WD40_repeat_dom_sf"/>
</dbReference>
<dbReference type="Gene3D" id="2.130.10.10">
    <property type="entry name" value="YVTN repeat-like/Quinoprotein amine dehydrogenase"/>
    <property type="match status" value="1"/>
</dbReference>
<evidence type="ECO:0000256" key="2">
    <source>
        <dbReference type="ARBA" id="ARBA00022737"/>
    </source>
</evidence>
<protein>
    <submittedName>
        <fullName evidence="6">Uncharacterized protein</fullName>
    </submittedName>
</protein>
<sequence>MNSLFLQYQFGNIHDGALQRLARKSEFERLLESATPNCYKYARGKKDVSGISCLEMDDTTGQFLLSCGTDGSVSVWSLDEKLDTVNNELYSKRINYNAKSIGTEELSPSKKRAKTSSPAPRMVHSFETRQSKFRMYRQSSDLNKLAEQETEDNSISEGHRFRIASAKWYSIDNGMFFTGSNDCRVKIWDTNSFEPVQEVNLDYRINQIDTDNEGTYIVAATEDYFPRIIDLKNIVSSGITNLSSQDMNHEILCCKFNPVKTHIVSTGDSQGNIKLWDLRMRNRLLLELRQRDSRRAHLKSCNDLCWNAGGTELASTGNDGKCYIWSPFTTPISSRQIGPMDLMRNNSKKRTSQRLLRFEDYLLCNTDYGEIQVFETAEGKLCNKIDYPVSQLPSKSDAARFSGMAMQSSLANSRGIRLYLGTTAANSNGMENSACLCEYM</sequence>
<dbReference type="GO" id="GO:0031464">
    <property type="term" value="C:Cul4A-RING E3 ubiquitin ligase complex"/>
    <property type="evidence" value="ECO:0007669"/>
    <property type="project" value="TreeGrafter"/>
</dbReference>
<evidence type="ECO:0000256" key="4">
    <source>
        <dbReference type="ARBA" id="ARBA00023204"/>
    </source>
</evidence>
<accession>A0A7H9AZP0</accession>
<dbReference type="OrthoDB" id="361494at2759"/>
<dbReference type="PANTHER" id="PTHR46202:SF1">
    <property type="entry name" value="DNA EXCISION REPAIR PROTEIN ERCC-8"/>
    <property type="match status" value="1"/>
</dbReference>
<dbReference type="Proteomes" id="UP000509704">
    <property type="component" value="Chromosome 3"/>
</dbReference>
<dbReference type="KEGG" id="zmk:HG535_0C01790"/>
<dbReference type="PROSITE" id="PS50082">
    <property type="entry name" value="WD_REPEATS_2"/>
    <property type="match status" value="1"/>
</dbReference>
<dbReference type="InterPro" id="IPR042238">
    <property type="entry name" value="Rad28/ERCC8/Ckn1/ATCSA-1"/>
</dbReference>
<keyword evidence="1 5" id="KW-0853">WD repeat</keyword>
<name>A0A7H9AZP0_ZYGMR</name>
<dbReference type="GO" id="GO:0000109">
    <property type="term" value="C:nucleotide-excision repair complex"/>
    <property type="evidence" value="ECO:0007669"/>
    <property type="project" value="TreeGrafter"/>
</dbReference>
<evidence type="ECO:0000256" key="5">
    <source>
        <dbReference type="PROSITE-ProRule" id="PRU00221"/>
    </source>
</evidence>
<dbReference type="GeneID" id="59235526"/>
<dbReference type="SUPFAM" id="SSF50978">
    <property type="entry name" value="WD40 repeat-like"/>
    <property type="match status" value="1"/>
</dbReference>
<reference evidence="6 7" key="1">
    <citation type="submission" date="2020-07" db="EMBL/GenBank/DDBJ databases">
        <title>The yeast mating-type switching endonuclease HO is a domesticated member of an unorthodox homing genetic element family.</title>
        <authorList>
            <person name="Coughlan A.Y."/>
            <person name="Lombardi L."/>
            <person name="Braun-Galleani S."/>
            <person name="Martos A.R."/>
            <person name="Galeote V."/>
            <person name="Bigey F."/>
            <person name="Dequin S."/>
            <person name="Byrne K.P."/>
            <person name="Wolfe K.H."/>
        </authorList>
    </citation>
    <scope>NUCLEOTIDE SEQUENCE [LARGE SCALE GENOMIC DNA]</scope>
    <source>
        <strain evidence="6 7">NRRL Y-6702</strain>
    </source>
</reference>
<keyword evidence="3" id="KW-0227">DNA damage</keyword>
<dbReference type="InterPro" id="IPR001680">
    <property type="entry name" value="WD40_rpt"/>
</dbReference>
<evidence type="ECO:0000256" key="1">
    <source>
        <dbReference type="ARBA" id="ARBA00022574"/>
    </source>
</evidence>
<dbReference type="InterPro" id="IPR020472">
    <property type="entry name" value="WD40_PAC1"/>
</dbReference>
<evidence type="ECO:0000256" key="3">
    <source>
        <dbReference type="ARBA" id="ARBA00022763"/>
    </source>
</evidence>
<feature type="repeat" description="WD" evidence="5">
    <location>
        <begin position="156"/>
        <end position="198"/>
    </location>
</feature>
<dbReference type="SMART" id="SM00320">
    <property type="entry name" value="WD40"/>
    <property type="match status" value="5"/>
</dbReference>
<dbReference type="GO" id="GO:0000209">
    <property type="term" value="P:protein polyubiquitination"/>
    <property type="evidence" value="ECO:0007669"/>
    <property type="project" value="TreeGrafter"/>
</dbReference>
<organism evidence="6 7">
    <name type="scientific">Zygotorulaspora mrakii</name>
    <name type="common">Zygosaccharomyces mrakii</name>
    <dbReference type="NCBI Taxonomy" id="42260"/>
    <lineage>
        <taxon>Eukaryota</taxon>
        <taxon>Fungi</taxon>
        <taxon>Dikarya</taxon>
        <taxon>Ascomycota</taxon>
        <taxon>Saccharomycotina</taxon>
        <taxon>Saccharomycetes</taxon>
        <taxon>Saccharomycetales</taxon>
        <taxon>Saccharomycetaceae</taxon>
        <taxon>Zygotorulaspora</taxon>
    </lineage>
</organism>
<proteinExistence type="predicted"/>
<dbReference type="EMBL" id="CP058606">
    <property type="protein sequence ID" value="QLG71830.1"/>
    <property type="molecule type" value="Genomic_DNA"/>
</dbReference>
<gene>
    <name evidence="6" type="ORF">HG535_0C01790</name>
</gene>
<dbReference type="GO" id="GO:0043161">
    <property type="term" value="P:proteasome-mediated ubiquitin-dependent protein catabolic process"/>
    <property type="evidence" value="ECO:0007669"/>
    <property type="project" value="TreeGrafter"/>
</dbReference>
<keyword evidence="2" id="KW-0677">Repeat</keyword>
<dbReference type="PANTHER" id="PTHR46202">
    <property type="entry name" value="DNA EXCISION REPAIR PROTEIN ERCC-8"/>
    <property type="match status" value="1"/>
</dbReference>
<keyword evidence="4" id="KW-0234">DNA repair</keyword>
<dbReference type="PRINTS" id="PR00320">
    <property type="entry name" value="GPROTEINBRPT"/>
</dbReference>
<dbReference type="GO" id="GO:0006283">
    <property type="term" value="P:transcription-coupled nucleotide-excision repair"/>
    <property type="evidence" value="ECO:0007669"/>
    <property type="project" value="InterPro"/>
</dbReference>
<evidence type="ECO:0000313" key="6">
    <source>
        <dbReference type="EMBL" id="QLG71830.1"/>
    </source>
</evidence>
<evidence type="ECO:0000313" key="7">
    <source>
        <dbReference type="Proteomes" id="UP000509704"/>
    </source>
</evidence>